<dbReference type="RefSeq" id="WP_039124435.1">
    <property type="nucleotide sequence ID" value="NZ_CP010427.1"/>
</dbReference>
<proteinExistence type="inferred from homology"/>
<keyword evidence="4 8" id="KW-0573">Peptidoglycan synthesis</keyword>
<dbReference type="STRING" id="594679.SD28_04295"/>
<accession>A0A0A8E3U8</accession>
<dbReference type="HAMAP" id="MF_00258">
    <property type="entry name" value="Glu_racemase"/>
    <property type="match status" value="1"/>
</dbReference>
<keyword evidence="6 8" id="KW-0961">Cell wall biogenesis/degradation</keyword>
<dbReference type="InterPro" id="IPR004391">
    <property type="entry name" value="Glu_race"/>
</dbReference>
<dbReference type="SUPFAM" id="SSF53681">
    <property type="entry name" value="Aspartate/glutamate racemase"/>
    <property type="match status" value="2"/>
</dbReference>
<dbReference type="PROSITE" id="PS00924">
    <property type="entry name" value="ASP_GLU_RACEMASE_2"/>
    <property type="match status" value="1"/>
</dbReference>
<dbReference type="GO" id="GO:0009252">
    <property type="term" value="P:peptidoglycan biosynthetic process"/>
    <property type="evidence" value="ECO:0007669"/>
    <property type="project" value="UniProtKB-UniRule"/>
</dbReference>
<feature type="binding site" evidence="8">
    <location>
        <begin position="75"/>
        <end position="76"/>
    </location>
    <ligand>
        <name>substrate</name>
    </ligand>
</feature>
<comment type="pathway">
    <text evidence="8">Cell wall biogenesis; peptidoglycan biosynthesis.</text>
</comment>
<dbReference type="Proteomes" id="UP000031104">
    <property type="component" value="Chromosome"/>
</dbReference>
<evidence type="ECO:0000313" key="10">
    <source>
        <dbReference type="Proteomes" id="UP000031104"/>
    </source>
</evidence>
<dbReference type="UniPathway" id="UPA00219"/>
<feature type="active site" description="Proton donor/acceptor" evidence="8">
    <location>
        <position position="74"/>
    </location>
</feature>
<evidence type="ECO:0000313" key="9">
    <source>
        <dbReference type="EMBL" id="AJC48905.1"/>
    </source>
</evidence>
<dbReference type="HOGENOM" id="CLU_052344_0_2_6"/>
<dbReference type="Pfam" id="PF01177">
    <property type="entry name" value="Asp_Glu_race"/>
    <property type="match status" value="1"/>
</dbReference>
<keyword evidence="3 8" id="KW-0133">Cell shape</keyword>
<evidence type="ECO:0000256" key="4">
    <source>
        <dbReference type="ARBA" id="ARBA00022984"/>
    </source>
</evidence>
<feature type="binding site" evidence="8">
    <location>
        <begin position="184"/>
        <end position="185"/>
    </location>
    <ligand>
        <name>substrate</name>
    </ligand>
</feature>
<feature type="binding site" evidence="8">
    <location>
        <begin position="43"/>
        <end position="44"/>
    </location>
    <ligand>
        <name>substrate</name>
    </ligand>
</feature>
<dbReference type="FunFam" id="3.40.50.1860:FF:000002">
    <property type="entry name" value="Glutamate racemase"/>
    <property type="match status" value="1"/>
</dbReference>
<comment type="catalytic activity">
    <reaction evidence="1 8">
        <text>L-glutamate = D-glutamate</text>
        <dbReference type="Rhea" id="RHEA:12813"/>
        <dbReference type="ChEBI" id="CHEBI:29985"/>
        <dbReference type="ChEBI" id="CHEBI:29986"/>
        <dbReference type="EC" id="5.1.1.3"/>
    </reaction>
</comment>
<dbReference type="InterPro" id="IPR001920">
    <property type="entry name" value="Asp/Glu_race"/>
</dbReference>
<dbReference type="GO" id="GO:0008360">
    <property type="term" value="P:regulation of cell shape"/>
    <property type="evidence" value="ECO:0007669"/>
    <property type="project" value="UniProtKB-KW"/>
</dbReference>
<feature type="active site" description="Proton donor/acceptor" evidence="8">
    <location>
        <position position="183"/>
    </location>
</feature>
<evidence type="ECO:0000256" key="7">
    <source>
        <dbReference type="ARBA" id="ARBA00070053"/>
    </source>
</evidence>
<dbReference type="PANTHER" id="PTHR21198:SF2">
    <property type="entry name" value="GLUTAMATE RACEMASE"/>
    <property type="match status" value="1"/>
</dbReference>
<keyword evidence="10" id="KW-1185">Reference proteome</keyword>
<dbReference type="EMBL" id="CP010427">
    <property type="protein sequence ID" value="AJC48905.1"/>
    <property type="molecule type" value="Genomic_DNA"/>
</dbReference>
<evidence type="ECO:0000256" key="1">
    <source>
        <dbReference type="ARBA" id="ARBA00001602"/>
    </source>
</evidence>
<dbReference type="OrthoDB" id="9801055at2"/>
<evidence type="ECO:0000256" key="6">
    <source>
        <dbReference type="ARBA" id="ARBA00023316"/>
    </source>
</evidence>
<dbReference type="AlphaFoldDB" id="A0A0A8E3U8"/>
<dbReference type="PANTHER" id="PTHR21198">
    <property type="entry name" value="GLUTAMATE RACEMASE"/>
    <property type="match status" value="1"/>
</dbReference>
<dbReference type="Gene3D" id="3.40.50.1860">
    <property type="match status" value="2"/>
</dbReference>
<comment type="similarity">
    <text evidence="8">Belongs to the aspartate/glutamate racemases family.</text>
</comment>
<dbReference type="GO" id="GO:0008881">
    <property type="term" value="F:glutamate racemase activity"/>
    <property type="evidence" value="ECO:0007669"/>
    <property type="project" value="UniProtKB-UniRule"/>
</dbReference>
<keyword evidence="5 8" id="KW-0413">Isomerase</keyword>
<dbReference type="InterPro" id="IPR033134">
    <property type="entry name" value="Asp/Glu_racemase_AS_2"/>
</dbReference>
<evidence type="ECO:0000256" key="2">
    <source>
        <dbReference type="ARBA" id="ARBA00013090"/>
    </source>
</evidence>
<evidence type="ECO:0000256" key="5">
    <source>
        <dbReference type="ARBA" id="ARBA00023235"/>
    </source>
</evidence>
<feature type="binding site" evidence="8">
    <location>
        <begin position="11"/>
        <end position="12"/>
    </location>
    <ligand>
        <name>substrate</name>
    </ligand>
</feature>
<gene>
    <name evidence="8" type="primary">murI</name>
    <name evidence="9" type="ORF">SD28_04295</name>
</gene>
<dbReference type="GO" id="GO:0071555">
    <property type="term" value="P:cell wall organization"/>
    <property type="evidence" value="ECO:0007669"/>
    <property type="project" value="UniProtKB-KW"/>
</dbReference>
<dbReference type="NCBIfam" id="TIGR00067">
    <property type="entry name" value="glut_race"/>
    <property type="match status" value="1"/>
</dbReference>
<comment type="function">
    <text evidence="8">Provides the (R)-glutamate required for cell wall biosynthesis.</text>
</comment>
<organism evidence="9 10">
    <name type="scientific">Allofrancisella guangzhouensis</name>
    <dbReference type="NCBI Taxonomy" id="594679"/>
    <lineage>
        <taxon>Bacteria</taxon>
        <taxon>Pseudomonadati</taxon>
        <taxon>Pseudomonadota</taxon>
        <taxon>Gammaproteobacteria</taxon>
        <taxon>Thiotrichales</taxon>
        <taxon>Francisellaceae</taxon>
        <taxon>Allofrancisella</taxon>
    </lineage>
</organism>
<name>A0A0A8E3U8_9GAMM</name>
<dbReference type="EC" id="5.1.1.3" evidence="2 8"/>
<protein>
    <recommendedName>
        <fullName evidence="7 8">Glutamate racemase</fullName>
        <ecNumber evidence="2 8">5.1.1.3</ecNumber>
    </recommendedName>
</protein>
<dbReference type="InterPro" id="IPR015942">
    <property type="entry name" value="Asp/Glu/hydantoin_racemase"/>
</dbReference>
<reference evidence="9 10" key="1">
    <citation type="submission" date="2014-12" db="EMBL/GenBank/DDBJ databases">
        <title>Complete genome sequence of Francisella guanzhouensis strain 08HL01032 isolated from air-conditioning system in China.</title>
        <authorList>
            <person name="Svensson D."/>
            <person name="Ohrman C."/>
            <person name="Backman S."/>
            <person name="Karlsson E."/>
            <person name="Nilsson E."/>
            <person name="Bystrom M."/>
            <person name="Larkeryd A."/>
            <person name="Stenberg P."/>
            <person name="Scholtz H.C."/>
            <person name="Forsman M."/>
            <person name="Sjodin A."/>
        </authorList>
    </citation>
    <scope>NUCLEOTIDE SEQUENCE [LARGE SCALE GENOMIC DNA]</scope>
    <source>
        <strain evidence="9 10">08HL01032</strain>
    </source>
</reference>
<dbReference type="KEGG" id="fgu:SD28_04295"/>
<evidence type="ECO:0000256" key="3">
    <source>
        <dbReference type="ARBA" id="ARBA00022960"/>
    </source>
</evidence>
<evidence type="ECO:0000256" key="8">
    <source>
        <dbReference type="HAMAP-Rule" id="MF_00258"/>
    </source>
</evidence>
<sequence length="266" mass="29373">MINDRPIGVFDSGIGGLTVVKNLMDILPNENIIYFGDIARIPYGTKSRATIQRFAAQTAKFLIDQEVKAIIIACNTISAIAKDTVKQIASNIPVIDVISAGISLVADLSNVGVIATPATINSNAYALEIHKLNPKVEVYSKACGLFVPMIEEGFIDGEIVTLATKQYLECFHDKPLEALILGCTHYPLIKNNIAAELGSVRLIDPSLQASKMLEDLLKLNNLLNQKQFKQEYKFYVTDIPIKFKAIGEMFLQTQMEHLEIINIDGY</sequence>